<evidence type="ECO:0000256" key="1">
    <source>
        <dbReference type="ARBA" id="ARBA00007598"/>
    </source>
</evidence>
<dbReference type="InterPro" id="IPR051265">
    <property type="entry name" value="HIBADH-related_NP60_sf"/>
</dbReference>
<comment type="similarity">
    <text evidence="1">Belongs to the HIBADH-related family. NP60 subfamily.</text>
</comment>
<dbReference type="InterPro" id="IPR029154">
    <property type="entry name" value="HIBADH-like_NADP-bd"/>
</dbReference>
<keyword evidence="3" id="KW-0520">NAD</keyword>
<gene>
    <name evidence="7" type="ORF">HAKA00212_LOCUS26173</name>
</gene>
<dbReference type="Gene3D" id="1.10.1040.10">
    <property type="entry name" value="N-(1-d-carboxylethyl)-l-norvaline Dehydrogenase, domain 2"/>
    <property type="match status" value="1"/>
</dbReference>
<sequence>MSGEIGFIGLGIMGLGMAKNLVKAGRSLVVWNRDVSKSEAFVLEFGGQIAGSAKEVIERCEITYSMLSTLEASDAVFLGEGGALSGISAGKCLIDCATLTPEKMMETGSAVAAAGGTFLEAPVSGSKGPAEQGTLIFLCGGSRELYDRVKADLEAMGKADYFLGAVGAGSRMKLVVNMVMGGMMNCLAEGLALADAADLPLGDLVQILDQGAMSNPMFRMKGPKMAAGDHAPNFPLKHQQKDMRFAVELGDRLGVALPVAAAANEAFKRARPAHGDLDFSAVYETTKKQK</sequence>
<dbReference type="InterPro" id="IPR015815">
    <property type="entry name" value="HIBADH-related"/>
</dbReference>
<keyword evidence="2" id="KW-0560">Oxidoreductase</keyword>
<dbReference type="PIRSF" id="PIRSF000103">
    <property type="entry name" value="HIBADH"/>
    <property type="match status" value="1"/>
</dbReference>
<evidence type="ECO:0000313" key="7">
    <source>
        <dbReference type="EMBL" id="CAE0653465.1"/>
    </source>
</evidence>
<feature type="domain" description="3-hydroxyisobutyrate dehydrogenase-like NAD-binding" evidence="6">
    <location>
        <begin position="167"/>
        <end position="284"/>
    </location>
</feature>
<dbReference type="GO" id="GO:0050661">
    <property type="term" value="F:NADP binding"/>
    <property type="evidence" value="ECO:0007669"/>
    <property type="project" value="InterPro"/>
</dbReference>
<dbReference type="SUPFAM" id="SSF48179">
    <property type="entry name" value="6-phosphogluconate dehydrogenase C-terminal domain-like"/>
    <property type="match status" value="1"/>
</dbReference>
<dbReference type="InterPro" id="IPR008927">
    <property type="entry name" value="6-PGluconate_DH-like_C_sf"/>
</dbReference>
<feature type="active site" evidence="4">
    <location>
        <position position="173"/>
    </location>
</feature>
<feature type="domain" description="6-phosphogluconate dehydrogenase NADP-binding" evidence="5">
    <location>
        <begin position="4"/>
        <end position="159"/>
    </location>
</feature>
<accession>A0A6V1X3J8</accession>
<dbReference type="SUPFAM" id="SSF51735">
    <property type="entry name" value="NAD(P)-binding Rossmann-fold domains"/>
    <property type="match status" value="1"/>
</dbReference>
<dbReference type="InterPro" id="IPR036291">
    <property type="entry name" value="NAD(P)-bd_dom_sf"/>
</dbReference>
<dbReference type="GO" id="GO:0051287">
    <property type="term" value="F:NAD binding"/>
    <property type="evidence" value="ECO:0007669"/>
    <property type="project" value="InterPro"/>
</dbReference>
<dbReference type="AlphaFoldDB" id="A0A6V1X3J8"/>
<dbReference type="InterPro" id="IPR006115">
    <property type="entry name" value="6PGDH_NADP-bd"/>
</dbReference>
<protein>
    <recommendedName>
        <fullName evidence="8">6-phosphogluconate dehydrogenase NADP-binding domain-containing protein</fullName>
    </recommendedName>
</protein>
<dbReference type="PROSITE" id="PS00895">
    <property type="entry name" value="3_HYDROXYISOBUT_DH"/>
    <property type="match status" value="1"/>
</dbReference>
<proteinExistence type="inferred from homology"/>
<dbReference type="Pfam" id="PF03446">
    <property type="entry name" value="NAD_binding_2"/>
    <property type="match status" value="1"/>
</dbReference>
<reference evidence="7" key="1">
    <citation type="submission" date="2021-01" db="EMBL/GenBank/DDBJ databases">
        <authorList>
            <person name="Corre E."/>
            <person name="Pelletier E."/>
            <person name="Niang G."/>
            <person name="Scheremetjew M."/>
            <person name="Finn R."/>
            <person name="Kale V."/>
            <person name="Holt S."/>
            <person name="Cochrane G."/>
            <person name="Meng A."/>
            <person name="Brown T."/>
            <person name="Cohen L."/>
        </authorList>
    </citation>
    <scope>NUCLEOTIDE SEQUENCE</scope>
    <source>
        <strain evidence="7">CCMP3107</strain>
    </source>
</reference>
<evidence type="ECO:0000256" key="4">
    <source>
        <dbReference type="PIRSR" id="PIRSR000103-1"/>
    </source>
</evidence>
<name>A0A6V1X3J8_HETAK</name>
<organism evidence="7">
    <name type="scientific">Heterosigma akashiwo</name>
    <name type="common">Chromophytic alga</name>
    <name type="synonym">Heterosigma carterae</name>
    <dbReference type="NCBI Taxonomy" id="2829"/>
    <lineage>
        <taxon>Eukaryota</taxon>
        <taxon>Sar</taxon>
        <taxon>Stramenopiles</taxon>
        <taxon>Ochrophyta</taxon>
        <taxon>Raphidophyceae</taxon>
        <taxon>Chattonellales</taxon>
        <taxon>Chattonellaceae</taxon>
        <taxon>Heterosigma</taxon>
    </lineage>
</organism>
<dbReference type="Gene3D" id="3.40.50.720">
    <property type="entry name" value="NAD(P)-binding Rossmann-like Domain"/>
    <property type="match status" value="1"/>
</dbReference>
<dbReference type="PANTHER" id="PTHR43580">
    <property type="entry name" value="OXIDOREDUCTASE GLYR1-RELATED"/>
    <property type="match status" value="1"/>
</dbReference>
<dbReference type="Pfam" id="PF14833">
    <property type="entry name" value="NAD_binding_11"/>
    <property type="match status" value="1"/>
</dbReference>
<evidence type="ECO:0000256" key="2">
    <source>
        <dbReference type="ARBA" id="ARBA00023002"/>
    </source>
</evidence>
<evidence type="ECO:0000259" key="5">
    <source>
        <dbReference type="Pfam" id="PF03446"/>
    </source>
</evidence>
<dbReference type="EMBL" id="HBIU01060520">
    <property type="protein sequence ID" value="CAE0653465.1"/>
    <property type="molecule type" value="Transcribed_RNA"/>
</dbReference>
<dbReference type="PANTHER" id="PTHR43580:SF2">
    <property type="entry name" value="CYTOKINE-LIKE NUCLEAR FACTOR N-PAC"/>
    <property type="match status" value="1"/>
</dbReference>
<dbReference type="GO" id="GO:0016491">
    <property type="term" value="F:oxidoreductase activity"/>
    <property type="evidence" value="ECO:0007669"/>
    <property type="project" value="UniProtKB-KW"/>
</dbReference>
<evidence type="ECO:0008006" key="8">
    <source>
        <dbReference type="Google" id="ProtNLM"/>
    </source>
</evidence>
<evidence type="ECO:0000259" key="6">
    <source>
        <dbReference type="Pfam" id="PF14833"/>
    </source>
</evidence>
<dbReference type="InterPro" id="IPR002204">
    <property type="entry name" value="3-OH-isobutyrate_DH-rel_CS"/>
</dbReference>
<dbReference type="InterPro" id="IPR013328">
    <property type="entry name" value="6PGD_dom2"/>
</dbReference>
<evidence type="ECO:0000256" key="3">
    <source>
        <dbReference type="ARBA" id="ARBA00023027"/>
    </source>
</evidence>